<dbReference type="STRING" id="1121324.CLIT_14c00560"/>
<proteinExistence type="predicted"/>
<gene>
    <name evidence="1" type="ORF">CLIT_14c00560</name>
</gene>
<comment type="caution">
    <text evidence="1">The sequence shown here is derived from an EMBL/GenBank/DDBJ whole genome shotgun (WGS) entry which is preliminary data.</text>
</comment>
<accession>A0A069REK8</accession>
<dbReference type="AlphaFoldDB" id="A0A069REK8"/>
<organism evidence="1 2">
    <name type="scientific">Peptoclostridium litorale DSM 5388</name>
    <dbReference type="NCBI Taxonomy" id="1121324"/>
    <lineage>
        <taxon>Bacteria</taxon>
        <taxon>Bacillati</taxon>
        <taxon>Bacillota</taxon>
        <taxon>Clostridia</taxon>
        <taxon>Peptostreptococcales</taxon>
        <taxon>Peptoclostridiaceae</taxon>
        <taxon>Peptoclostridium</taxon>
    </lineage>
</organism>
<dbReference type="EMBL" id="JJMM01000014">
    <property type="protein sequence ID" value="KDR94595.1"/>
    <property type="molecule type" value="Genomic_DNA"/>
</dbReference>
<evidence type="ECO:0000313" key="1">
    <source>
        <dbReference type="EMBL" id="KDR94595.1"/>
    </source>
</evidence>
<evidence type="ECO:0008006" key="3">
    <source>
        <dbReference type="Google" id="ProtNLM"/>
    </source>
</evidence>
<evidence type="ECO:0000313" key="2">
    <source>
        <dbReference type="Proteomes" id="UP000027946"/>
    </source>
</evidence>
<dbReference type="Proteomes" id="UP000027946">
    <property type="component" value="Unassembled WGS sequence"/>
</dbReference>
<dbReference type="RefSeq" id="WP_038266445.1">
    <property type="nucleotide sequence ID" value="NZ_FSRH01000016.1"/>
</dbReference>
<protein>
    <recommendedName>
        <fullName evidence="3">Asparagine synthetase domain-containing protein</fullName>
    </recommendedName>
</protein>
<dbReference type="SUPFAM" id="SSF56235">
    <property type="entry name" value="N-terminal nucleophile aminohydrolases (Ntn hydrolases)"/>
    <property type="match status" value="1"/>
</dbReference>
<dbReference type="OrthoDB" id="9763290at2"/>
<keyword evidence="2" id="KW-1185">Reference proteome</keyword>
<dbReference type="InterPro" id="IPR029055">
    <property type="entry name" value="Ntn_hydrolases_N"/>
</dbReference>
<sequence length="494" mass="58071">MSEMDYKKLLYRKQFLLTSRDIEGLYSWKRHEICNGEKKLYVHPDLDCIEIEDEHRRLVFLGYIFDWQNQEYGNDKILGRIFEENEGFDDLLRATFEYSGRFAAIYEDEGTCRMFHDAGGQREVYYHVGENGVSCASQLPIMEKFLGVEETDDERAIALYRSDAFVRSKKQWVGEETIYKGVKALRPNFYLDILGGDAVRYWPKEPLESRTLEWASEKGARMLKGFLKAAYMRNNIMIPVTAGWDSRMLLAASRDISDEVKYFIIKFPWMDKSHEDIAVPQKLMSRLGKSFEIVESGESVDEGFKDVFCQNTAYYRTENLAGIYNVFYKKYPEYMSISSHVSEVIRNYRGSIKSPSGKVFSMELGYKNGNDYVDKMCQIWIDKNIQFAKEMNIDPFILFYWEEGLIWEASHRTETDIAIEEYCPFSCRTLLEIFASVDHSYRNKYTCPLYKRIMEKLWSQVVSEPINPSLKNTVKGILVSMDWFYPVKRFMKKL</sequence>
<dbReference type="SUPFAM" id="SSF52402">
    <property type="entry name" value="Adenine nucleotide alpha hydrolases-like"/>
    <property type="match status" value="1"/>
</dbReference>
<reference evidence="1 2" key="1">
    <citation type="submission" date="2014-03" db="EMBL/GenBank/DDBJ databases">
        <title>Genome sequence of Clostridium litorale W6, DSM 5388.</title>
        <authorList>
            <person name="Poehlein A."/>
            <person name="Jagirdar A."/>
            <person name="Khonsari B."/>
            <person name="Chibani C.M."/>
            <person name="Gutierrez Gutierrez D.A."/>
            <person name="Davydova E."/>
            <person name="Alghaithi H.S."/>
            <person name="Nair K.P."/>
            <person name="Dhamotharan K."/>
            <person name="Chandran L."/>
            <person name="G W."/>
            <person name="Daniel R."/>
        </authorList>
    </citation>
    <scope>NUCLEOTIDE SEQUENCE [LARGE SCALE GENOMIC DNA]</scope>
    <source>
        <strain evidence="1 2">W6</strain>
    </source>
</reference>
<dbReference type="eggNOG" id="COG0367">
    <property type="taxonomic scope" value="Bacteria"/>
</dbReference>
<name>A0A069REK8_PEPLI</name>